<evidence type="ECO:0000256" key="1">
    <source>
        <dbReference type="SAM" id="MobiDB-lite"/>
    </source>
</evidence>
<dbReference type="AlphaFoldDB" id="A0A0F9TD11"/>
<feature type="compositionally biased region" description="Basic and acidic residues" evidence="1">
    <location>
        <begin position="95"/>
        <end position="105"/>
    </location>
</feature>
<proteinExistence type="predicted"/>
<reference evidence="2" key="1">
    <citation type="journal article" date="2015" name="Nature">
        <title>Complex archaea that bridge the gap between prokaryotes and eukaryotes.</title>
        <authorList>
            <person name="Spang A."/>
            <person name="Saw J.H."/>
            <person name="Jorgensen S.L."/>
            <person name="Zaremba-Niedzwiedzka K."/>
            <person name="Martijn J."/>
            <person name="Lind A.E."/>
            <person name="van Eijk R."/>
            <person name="Schleper C."/>
            <person name="Guy L."/>
            <person name="Ettema T.J."/>
        </authorList>
    </citation>
    <scope>NUCLEOTIDE SEQUENCE</scope>
</reference>
<evidence type="ECO:0000313" key="2">
    <source>
        <dbReference type="EMBL" id="KKN39388.1"/>
    </source>
</evidence>
<accession>A0A0F9TD11</accession>
<gene>
    <name evidence="2" type="ORF">LCGC14_0743810</name>
</gene>
<protein>
    <submittedName>
        <fullName evidence="2">Uncharacterized protein</fullName>
    </submittedName>
</protein>
<feature type="compositionally biased region" description="Basic and acidic residues" evidence="1">
    <location>
        <begin position="78"/>
        <end position="87"/>
    </location>
</feature>
<sequence>MHRRFIAIIVASAIAVTAAAVSPAAAGSKERDLARIAAGVLGVAIIGKLIHDNNKRQEARQQAVTRQYADPVPVYRAPRAEHREHAKPAPVYRAPRADQHHDHPQPKHRKPRVGTGNHTGNHIEARPLPEAYRRKQSHTRVNEKLLPQECFQSFDTRSGRVQMFGNRCLQENYRYANRLPQQCAQKIRTHNGKRYGYDARCLRNAGYSLARG</sequence>
<comment type="caution">
    <text evidence="2">The sequence shown here is derived from an EMBL/GenBank/DDBJ whole genome shotgun (WGS) entry which is preliminary data.</text>
</comment>
<feature type="region of interest" description="Disordered" evidence="1">
    <location>
        <begin position="77"/>
        <end position="130"/>
    </location>
</feature>
<feature type="compositionally biased region" description="Basic and acidic residues" evidence="1">
    <location>
        <begin position="121"/>
        <end position="130"/>
    </location>
</feature>
<dbReference type="EMBL" id="LAZR01001767">
    <property type="protein sequence ID" value="KKN39388.1"/>
    <property type="molecule type" value="Genomic_DNA"/>
</dbReference>
<name>A0A0F9TD11_9ZZZZ</name>
<organism evidence="2">
    <name type="scientific">marine sediment metagenome</name>
    <dbReference type="NCBI Taxonomy" id="412755"/>
    <lineage>
        <taxon>unclassified sequences</taxon>
        <taxon>metagenomes</taxon>
        <taxon>ecological metagenomes</taxon>
    </lineage>
</organism>